<dbReference type="EMBL" id="NPIA01000001">
    <property type="protein sequence ID" value="OZM58129.1"/>
    <property type="molecule type" value="Genomic_DNA"/>
</dbReference>
<evidence type="ECO:0000313" key="1">
    <source>
        <dbReference type="EMBL" id="OZM58129.1"/>
    </source>
</evidence>
<comment type="caution">
    <text evidence="1">The sequence shown here is derived from an EMBL/GenBank/DDBJ whole genome shotgun (WGS) entry which is preliminary data.</text>
</comment>
<sequence>MNLGSATIIKITGNAPKILLPQSFYDRAKNIKKLSFGAKEITCNVEKSDTEAIGVSELIIDSLHLPIDLQVHLFLKDDTLKLGPLVGVFTAGFTDSKLRPIGERSLLFAKYLAAGQYAGTIPFVFGVHQIDFEKKVINGLFFTAQGWTEHEVPFPDVIYDRLPNRKSESFHIIKKVKDTLKRKFQIPWYNPGFFDKWTIHELASKSKELKNHFPETILTPSLSDITEIIEKYGGCFLKPVNGSLGYGIYKILKREDQYYCRYRNNVGNRLRRFQSLEKLIEVQFKGNSLSSYICQQPIELLTYKNKPYDFRIHTNKNNEGRWEMSAIAIKTAGTGSVTTHTRFGGKVKALPEVLVPNILAENVTNRLKSFTLSLSNYLEKNVDGYMCEIGYDIGIDTLGEMWVFEANSKPGRSIFSHPDLKANELKTRTMPFEYAIYLVDPSKNQVGLTRLNER</sequence>
<dbReference type="RefSeq" id="WP_094920527.1">
    <property type="nucleotide sequence ID" value="NZ_NPIA01000001.1"/>
</dbReference>
<dbReference type="SUPFAM" id="SSF56059">
    <property type="entry name" value="Glutathione synthetase ATP-binding domain-like"/>
    <property type="match status" value="1"/>
</dbReference>
<accession>A0A263BWL5</accession>
<proteinExistence type="predicted"/>
<keyword evidence="2" id="KW-1185">Reference proteome</keyword>
<name>A0A263BWL5_9BACI</name>
<reference evidence="2" key="1">
    <citation type="submission" date="2017-08" db="EMBL/GenBank/DDBJ databases">
        <authorList>
            <person name="Huang Z."/>
        </authorList>
    </citation>
    <scope>NUCLEOTIDE SEQUENCE [LARGE SCALE GENOMIC DNA]</scope>
    <source>
        <strain evidence="2">SA5d-4</strain>
    </source>
</reference>
<dbReference type="Proteomes" id="UP000217083">
    <property type="component" value="Unassembled WGS sequence"/>
</dbReference>
<protein>
    <recommendedName>
        <fullName evidence="3">ATP-grasp domain-containing protein</fullName>
    </recommendedName>
</protein>
<evidence type="ECO:0000313" key="2">
    <source>
        <dbReference type="Proteomes" id="UP000217083"/>
    </source>
</evidence>
<reference evidence="1 2" key="2">
    <citation type="submission" date="2017-09" db="EMBL/GenBank/DDBJ databases">
        <title>Bacillus patelloidae sp. nov., isolated from the intestinal tract of a marine limpet.</title>
        <authorList>
            <person name="Liu R."/>
            <person name="Dong C."/>
            <person name="Shao Z."/>
        </authorList>
    </citation>
    <scope>NUCLEOTIDE SEQUENCE [LARGE SCALE GENOMIC DNA]</scope>
    <source>
        <strain evidence="1 2">SA5d-4</strain>
    </source>
</reference>
<dbReference type="Pfam" id="PF14398">
    <property type="entry name" value="ATPgrasp_YheCD"/>
    <property type="match status" value="1"/>
</dbReference>
<organism evidence="1 2">
    <name type="scientific">Lottiidibacillus patelloidae</name>
    <dbReference type="NCBI Taxonomy" id="2670334"/>
    <lineage>
        <taxon>Bacteria</taxon>
        <taxon>Bacillati</taxon>
        <taxon>Bacillota</taxon>
        <taxon>Bacilli</taxon>
        <taxon>Bacillales</taxon>
        <taxon>Bacillaceae</taxon>
        <taxon>Lottiidibacillus</taxon>
    </lineage>
</organism>
<evidence type="ECO:0008006" key="3">
    <source>
        <dbReference type="Google" id="ProtNLM"/>
    </source>
</evidence>
<dbReference type="InterPro" id="IPR026838">
    <property type="entry name" value="YheC/D"/>
</dbReference>
<gene>
    <name evidence="1" type="ORF">CIB95_00685</name>
</gene>
<dbReference type="AlphaFoldDB" id="A0A263BWL5"/>